<dbReference type="KEGG" id="dgg:DGI_2376"/>
<dbReference type="eggNOG" id="COG4397">
    <property type="taxonomic scope" value="Bacteria"/>
</dbReference>
<evidence type="ECO:0000259" key="1">
    <source>
        <dbReference type="Pfam" id="PF10124"/>
    </source>
</evidence>
<dbReference type="Pfam" id="PF10124">
    <property type="entry name" value="Mu-like_gpT"/>
    <property type="match status" value="1"/>
</dbReference>
<keyword evidence="3" id="KW-1185">Reference proteome</keyword>
<dbReference type="InterPro" id="IPR018774">
    <property type="entry name" value="Phage_Mu_GpT"/>
</dbReference>
<evidence type="ECO:0000313" key="2">
    <source>
        <dbReference type="EMBL" id="AGW14128.1"/>
    </source>
</evidence>
<accession>T2GCW6</accession>
<organism evidence="2 3">
    <name type="scientific">Megalodesulfovibrio gigas (strain ATCC 19364 / DSM 1382 / NCIMB 9332 / VKM B-1759)</name>
    <name type="common">Desulfovibrio gigas</name>
    <dbReference type="NCBI Taxonomy" id="1121448"/>
    <lineage>
        <taxon>Bacteria</taxon>
        <taxon>Pseudomonadati</taxon>
        <taxon>Thermodesulfobacteriota</taxon>
        <taxon>Desulfovibrionia</taxon>
        <taxon>Desulfovibrionales</taxon>
        <taxon>Desulfovibrionaceae</taxon>
        <taxon>Megalodesulfovibrio</taxon>
    </lineage>
</organism>
<name>T2GCW6_MEGG1</name>
<dbReference type="STRING" id="1121448.DGI_2376"/>
<dbReference type="Proteomes" id="UP000016587">
    <property type="component" value="Chromosome"/>
</dbReference>
<protein>
    <submittedName>
        <fullName evidence="2">Putative Mu-like major head subunit gpT, prophage protein</fullName>
    </submittedName>
</protein>
<sequence length="301" mass="32544">MLVNAQNIASFFVGLNTAFQSGLALAAPKWPAIAMHVPSTSDAEDYGWLSGLPSIQRWVGDKEIKNLKANGYTLANEDFEGTFGVPRNSLADDKYGMFANTAAAWGGKAALWPDAFLFPLLLQGWDGICYDAKPFFSNAHPYKGGVQSNSGGGNGTPWFLLCTSQVAFKPLVFQEREAPHLVELAGQGEGERNAVTNTHTFMKGQLLYSVEARGAFGFGFWQLAYGSKQELNTANLKAARQAMEEYVDDAGTPLDVTPNLLVVPPSLRGAAEVLVNKETLAGGETNELYKAFELLVSGHLR</sequence>
<dbReference type="EMBL" id="CP006585">
    <property type="protein sequence ID" value="AGW14128.1"/>
    <property type="molecule type" value="Genomic_DNA"/>
</dbReference>
<evidence type="ECO:0000313" key="3">
    <source>
        <dbReference type="Proteomes" id="UP000016587"/>
    </source>
</evidence>
<reference evidence="2 3" key="1">
    <citation type="journal article" date="2013" name="J. Bacteriol.">
        <title>Roles of HynAB and Ech, the only two hydrogenases found in the model sulfate reducer Desulfovibrio gigas.</title>
        <authorList>
            <person name="Morais-Silva F.O."/>
            <person name="Santos C.I."/>
            <person name="Rodrigues R."/>
            <person name="Pereira I.A."/>
            <person name="Rodrigues-Pousada C."/>
        </authorList>
    </citation>
    <scope>NUCLEOTIDE SEQUENCE [LARGE SCALE GENOMIC DNA]</scope>
    <source>
        <strain evidence="3">ATCC 19364 / DSM 1382 / NCIMB 9332 / VKM B-1759</strain>
    </source>
</reference>
<dbReference type="PATRIC" id="fig|1121448.10.peg.2329"/>
<dbReference type="HOGENOM" id="CLU_070805_0_0_7"/>
<dbReference type="OrthoDB" id="9804833at2"/>
<reference evidence="3" key="2">
    <citation type="submission" date="2013-07" db="EMBL/GenBank/DDBJ databases">
        <authorList>
            <person name="Morais-Silva F.O."/>
            <person name="Rezende A.M."/>
            <person name="Pimentel C."/>
            <person name="Resende D.M."/>
            <person name="Santos C.I."/>
            <person name="Clemente C."/>
            <person name="de Oliveira L.M."/>
            <person name="da Silva S.M."/>
            <person name="Costa D.A."/>
            <person name="Varela-Raposo A."/>
            <person name="Horacio E.C.A."/>
            <person name="Matos M."/>
            <person name="Flores O."/>
            <person name="Ruiz J.C."/>
            <person name="Rodrigues-Pousada C."/>
        </authorList>
    </citation>
    <scope>NUCLEOTIDE SEQUENCE [LARGE SCALE GENOMIC DNA]</scope>
    <source>
        <strain evidence="3">ATCC 19364 / DSM 1382 / NCIMB 9332 / VKM B-1759</strain>
    </source>
</reference>
<dbReference type="RefSeq" id="WP_021761105.1">
    <property type="nucleotide sequence ID" value="NC_022444.1"/>
</dbReference>
<feature type="domain" description="Bacteriophage Mu GpT" evidence="1">
    <location>
        <begin position="9"/>
        <end position="300"/>
    </location>
</feature>
<gene>
    <name evidence="2" type="ORF">DGI_2376</name>
</gene>
<dbReference type="AlphaFoldDB" id="T2GCW6"/>
<proteinExistence type="predicted"/>